<evidence type="ECO:0000256" key="1">
    <source>
        <dbReference type="SAM" id="MobiDB-lite"/>
    </source>
</evidence>
<accession>A0A0F5JU07</accession>
<dbReference type="AlphaFoldDB" id="A0A0F5JU07"/>
<evidence type="ECO:0008006" key="4">
    <source>
        <dbReference type="Google" id="ProtNLM"/>
    </source>
</evidence>
<dbReference type="RefSeq" id="WP_046154183.1">
    <property type="nucleotide sequence ID" value="NZ_CADFGU010000001.1"/>
</dbReference>
<evidence type="ECO:0000313" key="2">
    <source>
        <dbReference type="EMBL" id="KKB61328.1"/>
    </source>
</evidence>
<dbReference type="Proteomes" id="UP000033618">
    <property type="component" value="Unassembled WGS sequence"/>
</dbReference>
<dbReference type="InterPro" id="IPR023346">
    <property type="entry name" value="Lysozyme-like_dom_sf"/>
</dbReference>
<dbReference type="EMBL" id="LAQU01000049">
    <property type="protein sequence ID" value="KKB61328.1"/>
    <property type="molecule type" value="Genomic_DNA"/>
</dbReference>
<dbReference type="Gene3D" id="1.10.530.10">
    <property type="match status" value="1"/>
</dbReference>
<proteinExistence type="predicted"/>
<sequence>MTNSTFPTSYKDPVYAAADTAASDAAGIPQGLLQSVRTAGEKSNANQVSSAGATTPYQFTADTRARLKQKYGIDVTASPQAAALGAAYLLKEGIQRTGSAAGAVTQYIGGTDPANWGGQTRAYTNRVMSAFTGQGGQDTPQASPQPQAPAQLPSAASYGLDPSVVGLGGAPTQTPVAPVASQTPVAPGAGVNAQIVADYNAGRLSPSDMDAVDARVKSGNIQIDPSQLQRPQASQAAPQPKTIGPKTLAAIQAGTLAPQDLKTVQDGIANGTLVMPQAQSNGPQSGSQPQQPDNPPGGLQGSTATDANGVPLNQNPVTAAQNGSTLSDVAERGAGGVLGSLLDIASAGGRLVGATDFANQAHSARQQLDAKMAADTNGSMAGKVAGVVGGALPYVASGGATIPGAVAGGAVAGAVPSIAADKSTGTVARDAAFGAGAGFAGGVAGKYAGQAISALAENPTIAAGINKARQMFGGAPAKADSIAAAGGVADADTAAAIAAQSGNTPGGLASKLESAPAPNTPGYTPSAAELAGDSSVTALQKASTDMHPQVAANASADQDAAISAALKKGDAPDAGMPANPQATEQAAQAVANRADELKAQGQQELPPVSAQTAQALQTPQFDAPIKLARKMAADEGSDVFAIHDAAKQQAAADTLKQIIGTPEDLEAMKSARGAQAADDFLSANQGLPVSTPGLASILKRPSIVDAIGSANRAALDEGAQPIISGGNISGAGLQRIKSLIDQDLSQAAMSGASSDVRTLTKLKQDYLGVLDNAIPDYAAARDAYAKASGPIDAMQAVQSRLYSAVDPASGEVSPAKLINAINSIKGEQMKPGIRPADKVPQPTLDALAQLASHLQNKNDLTGLPAEGQEYLRRALASSDNHAAAHDQFKQVLNSGSPSYSELHGSHAQVASAVDSAVKSQYGLKQAEDLIDEARTPAELRSLNKLLPTMEAADQAKAIGLRQQKARDLAMAHVIDTNKNSRGGTSFDRKNFSVAVKNYGKYMNPDDASQFQAVSSDLDRQTTAYAKTGKIGGSDTTQRIGSVRRFANNLGSAFKDAAVQQMLYGASGMALGGPIGAAGGMAVGAISTALQRTISQKVSAISTENAAKLLSNGKMLAAALRNYESIAARREFIQGLSKKVGLTGGIAAGNAFTSRSTP</sequence>
<dbReference type="STRING" id="28092.WM40_23815"/>
<name>A0A0F5JU07_9BURK</name>
<dbReference type="SUPFAM" id="SSF53955">
    <property type="entry name" value="Lysozyme-like"/>
    <property type="match status" value="1"/>
</dbReference>
<feature type="compositionally biased region" description="Low complexity" evidence="1">
    <location>
        <begin position="276"/>
        <end position="291"/>
    </location>
</feature>
<comment type="caution">
    <text evidence="2">The sequence shown here is derived from an EMBL/GenBank/DDBJ whole genome shotgun (WGS) entry which is preliminary data.</text>
</comment>
<protein>
    <recommendedName>
        <fullName evidence="4">Transglycosylase SLT domain-containing protein</fullName>
    </recommendedName>
</protein>
<feature type="region of interest" description="Disordered" evidence="1">
    <location>
        <begin position="222"/>
        <end position="242"/>
    </location>
</feature>
<feature type="region of interest" description="Disordered" evidence="1">
    <location>
        <begin position="274"/>
        <end position="320"/>
    </location>
</feature>
<feature type="region of interest" description="Disordered" evidence="1">
    <location>
        <begin position="131"/>
        <end position="156"/>
    </location>
</feature>
<gene>
    <name evidence="2" type="ORF">WM40_23815</name>
</gene>
<feature type="region of interest" description="Disordered" evidence="1">
    <location>
        <begin position="507"/>
        <end position="529"/>
    </location>
</feature>
<dbReference type="OrthoDB" id="9135923at2"/>
<feature type="region of interest" description="Disordered" evidence="1">
    <location>
        <begin position="569"/>
        <end position="614"/>
    </location>
</feature>
<feature type="compositionally biased region" description="Low complexity" evidence="1">
    <location>
        <begin position="225"/>
        <end position="240"/>
    </location>
</feature>
<dbReference type="PATRIC" id="fig|28092.6.peg.5599"/>
<reference evidence="2 3" key="1">
    <citation type="submission" date="2015-03" db="EMBL/GenBank/DDBJ databases">
        <title>Draft Genome Sequence of Burkholderia andropogonis type strain ICMP2807, isolated from Sorghum bicolor.</title>
        <authorList>
            <person name="Lopes-Santos L."/>
            <person name="Castro D.B."/>
            <person name="Ottoboni L.M."/>
            <person name="Park D."/>
            <person name="Weirc B.S."/>
            <person name="Destefano S.A."/>
        </authorList>
    </citation>
    <scope>NUCLEOTIDE SEQUENCE [LARGE SCALE GENOMIC DNA]</scope>
    <source>
        <strain evidence="2 3">ICMP2807</strain>
    </source>
</reference>
<organism evidence="2 3">
    <name type="scientific">Robbsia andropogonis</name>
    <dbReference type="NCBI Taxonomy" id="28092"/>
    <lineage>
        <taxon>Bacteria</taxon>
        <taxon>Pseudomonadati</taxon>
        <taxon>Pseudomonadota</taxon>
        <taxon>Betaproteobacteria</taxon>
        <taxon>Burkholderiales</taxon>
        <taxon>Burkholderiaceae</taxon>
        <taxon>Robbsia</taxon>
    </lineage>
</organism>
<evidence type="ECO:0000313" key="3">
    <source>
        <dbReference type="Proteomes" id="UP000033618"/>
    </source>
</evidence>
<feature type="compositionally biased region" description="Low complexity" evidence="1">
    <location>
        <begin position="140"/>
        <end position="156"/>
    </location>
</feature>
<feature type="compositionally biased region" description="Polar residues" evidence="1">
    <location>
        <begin position="302"/>
        <end position="320"/>
    </location>
</feature>
<keyword evidence="3" id="KW-1185">Reference proteome</keyword>